<comment type="caution">
    <text evidence="1">The sequence shown here is derived from an EMBL/GenBank/DDBJ whole genome shotgun (WGS) entry which is preliminary data.</text>
</comment>
<keyword evidence="2" id="KW-1185">Reference proteome</keyword>
<dbReference type="EMBL" id="BGZK01001127">
    <property type="protein sequence ID" value="GBP71953.1"/>
    <property type="molecule type" value="Genomic_DNA"/>
</dbReference>
<sequence>MTGGKGVICPGGKGVICPSRNVYSDFWSLGQPPTKRAEWPPRRPRAATTLLVTFVIDAMATSWAGRVLRGMDR</sequence>
<reference evidence="1 2" key="1">
    <citation type="journal article" date="2019" name="Commun. Biol.">
        <title>The bagworm genome reveals a unique fibroin gene that provides high tensile strength.</title>
        <authorList>
            <person name="Kono N."/>
            <person name="Nakamura H."/>
            <person name="Ohtoshi R."/>
            <person name="Tomita M."/>
            <person name="Numata K."/>
            <person name="Arakawa K."/>
        </authorList>
    </citation>
    <scope>NUCLEOTIDE SEQUENCE [LARGE SCALE GENOMIC DNA]</scope>
</reference>
<name>A0A4C1Y9D6_EUMVA</name>
<gene>
    <name evidence="1" type="ORF">EVAR_47899_1</name>
</gene>
<organism evidence="1 2">
    <name type="scientific">Eumeta variegata</name>
    <name type="common">Bagworm moth</name>
    <name type="synonym">Eumeta japonica</name>
    <dbReference type="NCBI Taxonomy" id="151549"/>
    <lineage>
        <taxon>Eukaryota</taxon>
        <taxon>Metazoa</taxon>
        <taxon>Ecdysozoa</taxon>
        <taxon>Arthropoda</taxon>
        <taxon>Hexapoda</taxon>
        <taxon>Insecta</taxon>
        <taxon>Pterygota</taxon>
        <taxon>Neoptera</taxon>
        <taxon>Endopterygota</taxon>
        <taxon>Lepidoptera</taxon>
        <taxon>Glossata</taxon>
        <taxon>Ditrysia</taxon>
        <taxon>Tineoidea</taxon>
        <taxon>Psychidae</taxon>
        <taxon>Oiketicinae</taxon>
        <taxon>Eumeta</taxon>
    </lineage>
</organism>
<accession>A0A4C1Y9D6</accession>
<dbReference type="AlphaFoldDB" id="A0A4C1Y9D6"/>
<proteinExistence type="predicted"/>
<evidence type="ECO:0000313" key="2">
    <source>
        <dbReference type="Proteomes" id="UP000299102"/>
    </source>
</evidence>
<protein>
    <submittedName>
        <fullName evidence="1">Uncharacterized protein</fullName>
    </submittedName>
</protein>
<dbReference type="Proteomes" id="UP000299102">
    <property type="component" value="Unassembled WGS sequence"/>
</dbReference>
<evidence type="ECO:0000313" key="1">
    <source>
        <dbReference type="EMBL" id="GBP71953.1"/>
    </source>
</evidence>